<evidence type="ECO:0000259" key="5">
    <source>
        <dbReference type="PROSITE" id="PS51007"/>
    </source>
</evidence>
<dbReference type="Gene3D" id="3.90.10.10">
    <property type="entry name" value="Cytochrome C3"/>
    <property type="match status" value="1"/>
</dbReference>
<dbReference type="GO" id="GO:0020037">
    <property type="term" value="F:heme binding"/>
    <property type="evidence" value="ECO:0007669"/>
    <property type="project" value="InterPro"/>
</dbReference>
<feature type="region of interest" description="Disordered" evidence="4">
    <location>
        <begin position="494"/>
        <end position="516"/>
    </location>
</feature>
<keyword evidence="7" id="KW-1185">Reference proteome</keyword>
<evidence type="ECO:0000256" key="2">
    <source>
        <dbReference type="ARBA" id="ARBA00023004"/>
    </source>
</evidence>
<dbReference type="SUPFAM" id="SSF48695">
    <property type="entry name" value="Multiheme cytochromes"/>
    <property type="match status" value="2"/>
</dbReference>
<reference evidence="6 7" key="1">
    <citation type="submission" date="2016-10" db="EMBL/GenBank/DDBJ databases">
        <authorList>
            <person name="Varghese N."/>
            <person name="Submissions S."/>
        </authorList>
    </citation>
    <scope>NUCLEOTIDE SEQUENCE [LARGE SCALE GENOMIC DNA]</scope>
    <source>
        <strain evidence="6 7">DSM 18839</strain>
    </source>
</reference>
<dbReference type="InterPro" id="IPR009056">
    <property type="entry name" value="Cyt_c-like_dom"/>
</dbReference>
<keyword evidence="3" id="KW-0349">Heme</keyword>
<dbReference type="RefSeq" id="WP_139189413.1">
    <property type="nucleotide sequence ID" value="NZ_FNBW01000015.1"/>
</dbReference>
<protein>
    <recommendedName>
        <fullName evidence="5">Cytochrome c domain-containing protein</fullName>
    </recommendedName>
</protein>
<dbReference type="Gene3D" id="1.10.1130.10">
    <property type="entry name" value="Flavocytochrome C3, Chain A"/>
    <property type="match status" value="1"/>
</dbReference>
<dbReference type="AlphaFoldDB" id="A0A8G2EZS1"/>
<dbReference type="CDD" id="cd08168">
    <property type="entry name" value="Cytochrom_C3"/>
    <property type="match status" value="1"/>
</dbReference>
<accession>A0A8G2EZS1</accession>
<comment type="caution">
    <text evidence="6">The sequence shown here is derived from an EMBL/GenBank/DDBJ whole genome shotgun (WGS) entry which is preliminary data.</text>
</comment>
<keyword evidence="2 3" id="KW-0408">Iron</keyword>
<dbReference type="Proteomes" id="UP000198615">
    <property type="component" value="Unassembled WGS sequence"/>
</dbReference>
<evidence type="ECO:0000313" key="6">
    <source>
        <dbReference type="EMBL" id="SDG36640.1"/>
    </source>
</evidence>
<dbReference type="PROSITE" id="PS51007">
    <property type="entry name" value="CYTC"/>
    <property type="match status" value="1"/>
</dbReference>
<keyword evidence="1 3" id="KW-0479">Metal-binding</keyword>
<evidence type="ECO:0000256" key="1">
    <source>
        <dbReference type="ARBA" id="ARBA00022723"/>
    </source>
</evidence>
<dbReference type="GO" id="GO:0046872">
    <property type="term" value="F:metal ion binding"/>
    <property type="evidence" value="ECO:0007669"/>
    <property type="project" value="UniProtKB-KW"/>
</dbReference>
<dbReference type="EMBL" id="FNBW01000015">
    <property type="protein sequence ID" value="SDG36640.1"/>
    <property type="molecule type" value="Genomic_DNA"/>
</dbReference>
<feature type="region of interest" description="Disordered" evidence="4">
    <location>
        <begin position="601"/>
        <end position="635"/>
    </location>
</feature>
<evidence type="ECO:0000313" key="7">
    <source>
        <dbReference type="Proteomes" id="UP000198615"/>
    </source>
</evidence>
<feature type="compositionally biased region" description="Pro residues" evidence="4">
    <location>
        <begin position="495"/>
        <end position="505"/>
    </location>
</feature>
<evidence type="ECO:0000256" key="3">
    <source>
        <dbReference type="PROSITE-ProRule" id="PRU00433"/>
    </source>
</evidence>
<feature type="domain" description="Cytochrome c" evidence="5">
    <location>
        <begin position="313"/>
        <end position="474"/>
    </location>
</feature>
<name>A0A8G2EZS1_9PROT</name>
<evidence type="ECO:0000256" key="4">
    <source>
        <dbReference type="SAM" id="MobiDB-lite"/>
    </source>
</evidence>
<dbReference type="GO" id="GO:0009055">
    <property type="term" value="F:electron transfer activity"/>
    <property type="evidence" value="ECO:0007669"/>
    <property type="project" value="InterPro"/>
</dbReference>
<dbReference type="InterPro" id="IPR036280">
    <property type="entry name" value="Multihaem_cyt_sf"/>
</dbReference>
<gene>
    <name evidence="6" type="ORF">SAMN05660686_04178</name>
</gene>
<proteinExistence type="predicted"/>
<dbReference type="OrthoDB" id="9814800at2"/>
<sequence>MTGGPGKAGGAGSYDRPDRKWRCGRLALGQPCPRGPDATGNCQGAADCVPVRRGDRWHCTRPASAGGPCQAGPLPDGACSVQRPPCVPVRSLSALRRRITRMVVVAVIGLVMIALTGTDREALLSPGPLTFQHSVVGGCAGCHQGFDDGPAGWVMTAFGMAPEGHGDAACHTCHDLGDHAELPHSRPAAVTAALTDVAQAHRAEHDTETPFEFRVSGWLFADADAPTSSVGCATCHREHRGVEAHLTEMPEGACQTCHTAQFASFANGHPEFDRPLFNRRPRIAFDHAAHLDRHFDAAESAGKAPESCTVCHLPSDDGRAMLTASFETMCASCHQADIAGTGSIGPAGLRFLAVPGLDLRELKARGVDIGAWPEWSEEPISPFMARLLVADASVAAALDRLEGLDLLDLRDAAPEDIRAVATVAFAVKRLIGDLLADGVQAAETRLADGAPDQRGAGPTADQTGALLGYLPMDVLAAAADEWFPSLASDLSRPFPELPDPIPGPKPAGTDAPAPIAAPDQSTILAAPSDAQSDILAPPSGDQSDILAPVPDQSDILAAPSADQSDILAAPSGDLAPAVDQSDILALPSADGLNTFQAPKVPADEALAPPPDTAQTPPVARTDLASPPMRIEPNVTPEDWMRAGGWYRGEFALRYRPTGHADPFMRAWIDIAAAKPQTEGGGTLLSVFSGAQAPGTCLRCHSIDRPQDGTAAGTGGVNWSPMDYDPDIRTFVRFAHAPHFSLVAESGGCQTCHAVIRPDGPGGATAFQEQYLQGDPTTGVIAGFSQPTVATCSQCHAPGQAGDSCTQCHAYHVGTFPTPTVPTRMQVPLPGQ</sequence>
<organism evidence="6 7">
    <name type="scientific">Thalassobaculum litoreum DSM 18839</name>
    <dbReference type="NCBI Taxonomy" id="1123362"/>
    <lineage>
        <taxon>Bacteria</taxon>
        <taxon>Pseudomonadati</taxon>
        <taxon>Pseudomonadota</taxon>
        <taxon>Alphaproteobacteria</taxon>
        <taxon>Rhodospirillales</taxon>
        <taxon>Thalassobaculaceae</taxon>
        <taxon>Thalassobaculum</taxon>
    </lineage>
</organism>